<feature type="transmembrane region" description="Helical" evidence="1">
    <location>
        <begin position="17"/>
        <end position="37"/>
    </location>
</feature>
<protein>
    <submittedName>
        <fullName evidence="2">Uncharacterized protein</fullName>
    </submittedName>
</protein>
<evidence type="ECO:0000313" key="2">
    <source>
        <dbReference type="EMBL" id="MDL4840333.1"/>
    </source>
</evidence>
<name>A0ABT7L382_9BACI</name>
<keyword evidence="1" id="KW-0472">Membrane</keyword>
<dbReference type="EMBL" id="JASTZU010000027">
    <property type="protein sequence ID" value="MDL4840333.1"/>
    <property type="molecule type" value="Genomic_DNA"/>
</dbReference>
<dbReference type="Proteomes" id="UP001235343">
    <property type="component" value="Unassembled WGS sequence"/>
</dbReference>
<keyword evidence="1" id="KW-0812">Transmembrane</keyword>
<comment type="caution">
    <text evidence="2">The sequence shown here is derived from an EMBL/GenBank/DDBJ whole genome shotgun (WGS) entry which is preliminary data.</text>
</comment>
<evidence type="ECO:0000256" key="1">
    <source>
        <dbReference type="SAM" id="Phobius"/>
    </source>
</evidence>
<gene>
    <name evidence="2" type="ORF">QQS35_07740</name>
</gene>
<keyword evidence="3" id="KW-1185">Reference proteome</keyword>
<keyword evidence="1" id="KW-1133">Transmembrane helix</keyword>
<evidence type="ECO:0000313" key="3">
    <source>
        <dbReference type="Proteomes" id="UP001235343"/>
    </source>
</evidence>
<reference evidence="2 3" key="1">
    <citation type="submission" date="2023-06" db="EMBL/GenBank/DDBJ databases">
        <title>Aquibacillus rhizosphaerae LR5S19.</title>
        <authorList>
            <person name="Sun J.-Q."/>
        </authorList>
    </citation>
    <scope>NUCLEOTIDE SEQUENCE [LARGE SCALE GENOMIC DNA]</scope>
    <source>
        <strain evidence="2 3">LR5S19</strain>
    </source>
</reference>
<proteinExistence type="predicted"/>
<dbReference type="RefSeq" id="WP_285931360.1">
    <property type="nucleotide sequence ID" value="NZ_JASTZU010000027.1"/>
</dbReference>
<accession>A0ABT7L382</accession>
<feature type="transmembrane region" description="Helical" evidence="1">
    <location>
        <begin position="43"/>
        <end position="61"/>
    </location>
</feature>
<organism evidence="2 3">
    <name type="scientific">Aquibacillus rhizosphaerae</name>
    <dbReference type="NCBI Taxonomy" id="3051431"/>
    <lineage>
        <taxon>Bacteria</taxon>
        <taxon>Bacillati</taxon>
        <taxon>Bacillota</taxon>
        <taxon>Bacilli</taxon>
        <taxon>Bacillales</taxon>
        <taxon>Bacillaceae</taxon>
        <taxon>Aquibacillus</taxon>
    </lineage>
</organism>
<sequence length="83" mass="9520">MESNINKKKESKTITDSILMTLAVILLLKNAIDLFFFDLFPPVADNVFWVLISVIFTITFYIKKSYICLVVVLVILLVGIFNF</sequence>